<evidence type="ECO:0000313" key="2">
    <source>
        <dbReference type="Proteomes" id="UP001460270"/>
    </source>
</evidence>
<sequence>MQEKLGGKLLILGHICLLDFSKEKVFWTCPIRRQSWGEPRTHWKRSLLALERLKIQLEELTESGLSEKVCPLTSDPCEEPCQCCQQEQGSMRLWPCSRLS</sequence>
<comment type="caution">
    <text evidence="1">The sequence shown here is derived from an EMBL/GenBank/DDBJ whole genome shotgun (WGS) entry which is preliminary data.</text>
</comment>
<dbReference type="EMBL" id="JBBPFD010000002">
    <property type="protein sequence ID" value="KAK7938993.1"/>
    <property type="molecule type" value="Genomic_DNA"/>
</dbReference>
<proteinExistence type="predicted"/>
<dbReference type="AlphaFoldDB" id="A0AAW0PTI7"/>
<name>A0AAW0PTI7_9GOBI</name>
<dbReference type="Proteomes" id="UP001460270">
    <property type="component" value="Unassembled WGS sequence"/>
</dbReference>
<keyword evidence="2" id="KW-1185">Reference proteome</keyword>
<gene>
    <name evidence="1" type="ORF">WMY93_002319</name>
</gene>
<evidence type="ECO:0000313" key="1">
    <source>
        <dbReference type="EMBL" id="KAK7938993.1"/>
    </source>
</evidence>
<reference evidence="2" key="1">
    <citation type="submission" date="2024-04" db="EMBL/GenBank/DDBJ databases">
        <title>Salinicola lusitanus LLJ914,a marine bacterium isolated from the Okinawa Trough.</title>
        <authorList>
            <person name="Li J."/>
        </authorList>
    </citation>
    <scope>NUCLEOTIDE SEQUENCE [LARGE SCALE GENOMIC DNA]</scope>
</reference>
<protein>
    <submittedName>
        <fullName evidence="1">Uncharacterized protein</fullName>
    </submittedName>
</protein>
<organism evidence="1 2">
    <name type="scientific">Mugilogobius chulae</name>
    <name type="common">yellowstripe goby</name>
    <dbReference type="NCBI Taxonomy" id="88201"/>
    <lineage>
        <taxon>Eukaryota</taxon>
        <taxon>Metazoa</taxon>
        <taxon>Chordata</taxon>
        <taxon>Craniata</taxon>
        <taxon>Vertebrata</taxon>
        <taxon>Euteleostomi</taxon>
        <taxon>Actinopterygii</taxon>
        <taxon>Neopterygii</taxon>
        <taxon>Teleostei</taxon>
        <taxon>Neoteleostei</taxon>
        <taxon>Acanthomorphata</taxon>
        <taxon>Gobiaria</taxon>
        <taxon>Gobiiformes</taxon>
        <taxon>Gobioidei</taxon>
        <taxon>Gobiidae</taxon>
        <taxon>Gobionellinae</taxon>
        <taxon>Mugilogobius</taxon>
    </lineage>
</organism>
<accession>A0AAW0PTI7</accession>